<evidence type="ECO:0000256" key="7">
    <source>
        <dbReference type="ARBA" id="ARBA00023160"/>
    </source>
</evidence>
<dbReference type="InterPro" id="IPR002864">
    <property type="entry name" value="Acyl-ACP_thioesterase_NHD"/>
</dbReference>
<protein>
    <recommendedName>
        <fullName evidence="12">Acyl-ACP thioesterase</fullName>
    </recommendedName>
</protein>
<dbReference type="Proteomes" id="UP000051658">
    <property type="component" value="Unassembled WGS sequence"/>
</dbReference>
<dbReference type="SUPFAM" id="SSF54637">
    <property type="entry name" value="Thioesterase/thiol ester dehydrase-isomerase"/>
    <property type="match status" value="2"/>
</dbReference>
<gene>
    <name evidence="10" type="ORF">IV74_GL000652</name>
</gene>
<dbReference type="InterPro" id="IPR045023">
    <property type="entry name" value="FATA/B"/>
</dbReference>
<accession>A0A0R2I5P0</accession>
<dbReference type="GeneID" id="89587943"/>
<dbReference type="InterPro" id="IPR029069">
    <property type="entry name" value="HotDog_dom_sf"/>
</dbReference>
<comment type="similarity">
    <text evidence="1">Belongs to the acyl-ACP thioesterase family.</text>
</comment>
<dbReference type="GO" id="GO:0016297">
    <property type="term" value="F:fatty acyl-[ACP] hydrolase activity"/>
    <property type="evidence" value="ECO:0007669"/>
    <property type="project" value="InterPro"/>
</dbReference>
<dbReference type="eggNOG" id="COG3884">
    <property type="taxonomic scope" value="Bacteria"/>
</dbReference>
<reference evidence="10 11" key="1">
    <citation type="journal article" date="2015" name="Genome Announc.">
        <title>Expanding the biotechnology potential of lactobacilli through comparative genomics of 213 strains and associated genera.</title>
        <authorList>
            <person name="Sun Z."/>
            <person name="Harris H.M."/>
            <person name="McCann A."/>
            <person name="Guo C."/>
            <person name="Argimon S."/>
            <person name="Zhang W."/>
            <person name="Yang X."/>
            <person name="Jeffery I.B."/>
            <person name="Cooney J.C."/>
            <person name="Kagawa T.F."/>
            <person name="Liu W."/>
            <person name="Song Y."/>
            <person name="Salvetti E."/>
            <person name="Wrobel A."/>
            <person name="Rasinkangas P."/>
            <person name="Parkhill J."/>
            <person name="Rea M.C."/>
            <person name="O'Sullivan O."/>
            <person name="Ritari J."/>
            <person name="Douillard F.P."/>
            <person name="Paul Ross R."/>
            <person name="Yang R."/>
            <person name="Briner A.E."/>
            <person name="Felis G.E."/>
            <person name="de Vos W.M."/>
            <person name="Barrangou R."/>
            <person name="Klaenhammer T.R."/>
            <person name="Caufield P.W."/>
            <person name="Cui Y."/>
            <person name="Zhang H."/>
            <person name="O'Toole P.W."/>
        </authorList>
    </citation>
    <scope>NUCLEOTIDE SEQUENCE [LARGE SCALE GENOMIC DNA]</scope>
    <source>
        <strain evidence="10 11">DSM 20623</strain>
    </source>
</reference>
<dbReference type="CDD" id="cd00586">
    <property type="entry name" value="4HBT"/>
    <property type="match status" value="2"/>
</dbReference>
<dbReference type="RefSeq" id="WP_034571947.1">
    <property type="nucleotide sequence ID" value="NZ_JQBS01000017.1"/>
</dbReference>
<sequence>MSGLIYQKEHRVKYYECDATKQISIPMLLNIMLYVSGEQSYKLGVGDAILLEKGLSWIILQNDIHIQRLPEAGETITITTQALSYNKLFTYREFKAFDETGELCVQVHCTFALMDFAARKMARIAEDVVAPYQVEASKKLIRTPKPEKVDLEKAATIDYRVRYLDIDANQHVNNSKYLDWFLDSLGLDFIKTHRIKSLNVKYEKEVAYGNMVQSKVSLSTQEDGSIISAHQIVNHDVLSCEASMVWEPLNE</sequence>
<keyword evidence="11" id="KW-1185">Reference proteome</keyword>
<evidence type="ECO:0000256" key="5">
    <source>
        <dbReference type="ARBA" id="ARBA00022946"/>
    </source>
</evidence>
<evidence type="ECO:0000259" key="9">
    <source>
        <dbReference type="Pfam" id="PF20791"/>
    </source>
</evidence>
<evidence type="ECO:0000256" key="4">
    <source>
        <dbReference type="ARBA" id="ARBA00022832"/>
    </source>
</evidence>
<evidence type="ECO:0000256" key="3">
    <source>
        <dbReference type="ARBA" id="ARBA00022801"/>
    </source>
</evidence>
<dbReference type="Gene3D" id="3.10.129.10">
    <property type="entry name" value="Hotdog Thioesterase"/>
    <property type="match status" value="1"/>
</dbReference>
<feature type="domain" description="Acyl-ACP thioesterase N-terminal hotdog" evidence="8">
    <location>
        <begin position="4"/>
        <end position="132"/>
    </location>
</feature>
<feature type="domain" description="Acyl-ACP thioesterase-like C-terminal" evidence="9">
    <location>
        <begin position="152"/>
        <end position="247"/>
    </location>
</feature>
<keyword evidence="4" id="KW-0276">Fatty acid metabolism</keyword>
<dbReference type="PANTHER" id="PTHR31727:SF6">
    <property type="entry name" value="OLEOYL-ACYL CARRIER PROTEIN THIOESTERASE 1, CHLOROPLASTIC"/>
    <property type="match status" value="1"/>
</dbReference>
<keyword evidence="5" id="KW-0809">Transit peptide</keyword>
<organism evidence="10 11">
    <name type="scientific">Carnobacterium divergens DSM 20623</name>
    <dbReference type="NCBI Taxonomy" id="1449336"/>
    <lineage>
        <taxon>Bacteria</taxon>
        <taxon>Bacillati</taxon>
        <taxon>Bacillota</taxon>
        <taxon>Bacilli</taxon>
        <taxon>Lactobacillales</taxon>
        <taxon>Carnobacteriaceae</taxon>
        <taxon>Carnobacterium</taxon>
    </lineage>
</organism>
<evidence type="ECO:0000256" key="6">
    <source>
        <dbReference type="ARBA" id="ARBA00023098"/>
    </source>
</evidence>
<dbReference type="PANTHER" id="PTHR31727">
    <property type="entry name" value="OLEOYL-ACYL CARRIER PROTEIN THIOESTERASE 1, CHLOROPLASTIC"/>
    <property type="match status" value="1"/>
</dbReference>
<dbReference type="Pfam" id="PF01643">
    <property type="entry name" value="Acyl-ACP_TE"/>
    <property type="match status" value="1"/>
</dbReference>
<dbReference type="PATRIC" id="fig|1449336.4.peg.667"/>
<dbReference type="GO" id="GO:0000036">
    <property type="term" value="F:acyl carrier activity"/>
    <property type="evidence" value="ECO:0007669"/>
    <property type="project" value="TreeGrafter"/>
</dbReference>
<evidence type="ECO:0000313" key="11">
    <source>
        <dbReference type="Proteomes" id="UP000051658"/>
    </source>
</evidence>
<name>A0A0R2I5P0_CARDV</name>
<keyword evidence="7" id="KW-0275">Fatty acid biosynthesis</keyword>
<keyword evidence="2" id="KW-0444">Lipid biosynthesis</keyword>
<evidence type="ECO:0008006" key="12">
    <source>
        <dbReference type="Google" id="ProtNLM"/>
    </source>
</evidence>
<dbReference type="AlphaFoldDB" id="A0A0R2I5P0"/>
<evidence type="ECO:0000313" key="10">
    <source>
        <dbReference type="EMBL" id="KRN57002.1"/>
    </source>
</evidence>
<proteinExistence type="inferred from homology"/>
<keyword evidence="6" id="KW-0443">Lipid metabolism</keyword>
<dbReference type="EMBL" id="JQBS01000017">
    <property type="protein sequence ID" value="KRN57002.1"/>
    <property type="molecule type" value="Genomic_DNA"/>
</dbReference>
<evidence type="ECO:0000256" key="2">
    <source>
        <dbReference type="ARBA" id="ARBA00022516"/>
    </source>
</evidence>
<evidence type="ECO:0000256" key="1">
    <source>
        <dbReference type="ARBA" id="ARBA00006500"/>
    </source>
</evidence>
<keyword evidence="3" id="KW-0378">Hydrolase</keyword>
<dbReference type="InterPro" id="IPR049427">
    <property type="entry name" value="Acyl-ACP_TE_C"/>
</dbReference>
<comment type="caution">
    <text evidence="10">The sequence shown here is derived from an EMBL/GenBank/DDBJ whole genome shotgun (WGS) entry which is preliminary data.</text>
</comment>
<evidence type="ECO:0000259" key="8">
    <source>
        <dbReference type="Pfam" id="PF01643"/>
    </source>
</evidence>
<dbReference type="Pfam" id="PF20791">
    <property type="entry name" value="Acyl-ACP_TE_C"/>
    <property type="match status" value="1"/>
</dbReference>